<dbReference type="InterPro" id="IPR036737">
    <property type="entry name" value="OmpA-like_sf"/>
</dbReference>
<dbReference type="PANTHER" id="PTHR30329">
    <property type="entry name" value="STATOR ELEMENT OF FLAGELLAR MOTOR COMPLEX"/>
    <property type="match status" value="1"/>
</dbReference>
<reference evidence="7 8" key="1">
    <citation type="submission" date="2021-03" db="EMBL/GenBank/DDBJ databases">
        <title>novel species isolated from a fishpond in China.</title>
        <authorList>
            <person name="Lu H."/>
            <person name="Cai Z."/>
        </authorList>
    </citation>
    <scope>NUCLEOTIDE SEQUENCE [LARGE SCALE GENOMIC DNA]</scope>
    <source>
        <strain evidence="7 8">Y57</strain>
    </source>
</reference>
<dbReference type="CDD" id="cd07185">
    <property type="entry name" value="OmpA_C-like"/>
    <property type="match status" value="1"/>
</dbReference>
<name>A0ABS3CUI3_9ALTE</name>
<dbReference type="InterPro" id="IPR050330">
    <property type="entry name" value="Bact_OuterMem_StrucFunc"/>
</dbReference>
<evidence type="ECO:0000256" key="1">
    <source>
        <dbReference type="ARBA" id="ARBA00004442"/>
    </source>
</evidence>
<dbReference type="EMBL" id="JAFKCS010000008">
    <property type="protein sequence ID" value="MBN7820184.1"/>
    <property type="molecule type" value="Genomic_DNA"/>
</dbReference>
<accession>A0ABS3CUI3</accession>
<keyword evidence="8" id="KW-1185">Reference proteome</keyword>
<organism evidence="7 8">
    <name type="scientific">Bowmanella yangjiangensis</name>
    <dbReference type="NCBI Taxonomy" id="2811230"/>
    <lineage>
        <taxon>Bacteria</taxon>
        <taxon>Pseudomonadati</taxon>
        <taxon>Pseudomonadota</taxon>
        <taxon>Gammaproteobacteria</taxon>
        <taxon>Alteromonadales</taxon>
        <taxon>Alteromonadaceae</taxon>
        <taxon>Bowmanella</taxon>
    </lineage>
</organism>
<dbReference type="PROSITE" id="PS51123">
    <property type="entry name" value="OMPA_2"/>
    <property type="match status" value="1"/>
</dbReference>
<dbReference type="Gene3D" id="3.30.1330.60">
    <property type="entry name" value="OmpA-like domain"/>
    <property type="match status" value="1"/>
</dbReference>
<evidence type="ECO:0000259" key="6">
    <source>
        <dbReference type="PROSITE" id="PS51123"/>
    </source>
</evidence>
<dbReference type="PROSITE" id="PS51257">
    <property type="entry name" value="PROKAR_LIPOPROTEIN"/>
    <property type="match status" value="1"/>
</dbReference>
<keyword evidence="5" id="KW-0732">Signal</keyword>
<evidence type="ECO:0000256" key="3">
    <source>
        <dbReference type="ARBA" id="ARBA00023237"/>
    </source>
</evidence>
<feature type="domain" description="OmpA-like" evidence="6">
    <location>
        <begin position="91"/>
        <end position="208"/>
    </location>
</feature>
<dbReference type="Pfam" id="PF13441">
    <property type="entry name" value="Gly-zipper_YMGG"/>
    <property type="match status" value="1"/>
</dbReference>
<evidence type="ECO:0000256" key="4">
    <source>
        <dbReference type="PROSITE-ProRule" id="PRU00473"/>
    </source>
</evidence>
<keyword evidence="3" id="KW-0998">Cell outer membrane</keyword>
<proteinExistence type="predicted"/>
<comment type="subcellular location">
    <subcellularLocation>
        <location evidence="1">Cell outer membrane</location>
    </subcellularLocation>
</comment>
<keyword evidence="2 4" id="KW-0472">Membrane</keyword>
<evidence type="ECO:0000256" key="2">
    <source>
        <dbReference type="ARBA" id="ARBA00023136"/>
    </source>
</evidence>
<dbReference type="SUPFAM" id="SSF103088">
    <property type="entry name" value="OmpA-like"/>
    <property type="match status" value="1"/>
</dbReference>
<dbReference type="Proteomes" id="UP000663992">
    <property type="component" value="Unassembled WGS sequence"/>
</dbReference>
<dbReference type="PANTHER" id="PTHR30329:SF21">
    <property type="entry name" value="LIPOPROTEIN YIAD-RELATED"/>
    <property type="match status" value="1"/>
</dbReference>
<gene>
    <name evidence="7" type="ORF">J0A65_09935</name>
</gene>
<dbReference type="RefSeq" id="WP_206594027.1">
    <property type="nucleotide sequence ID" value="NZ_JAFKCS010000008.1"/>
</dbReference>
<evidence type="ECO:0000256" key="5">
    <source>
        <dbReference type="SAM" id="SignalP"/>
    </source>
</evidence>
<dbReference type="InterPro" id="IPR006665">
    <property type="entry name" value="OmpA-like"/>
</dbReference>
<dbReference type="InterPro" id="IPR006664">
    <property type="entry name" value="OMP_bac"/>
</dbReference>
<dbReference type="Pfam" id="PF00691">
    <property type="entry name" value="OmpA"/>
    <property type="match status" value="1"/>
</dbReference>
<feature type="signal peptide" evidence="5">
    <location>
        <begin position="1"/>
        <end position="22"/>
    </location>
</feature>
<feature type="chain" id="PRO_5046188489" evidence="5">
    <location>
        <begin position="23"/>
        <end position="210"/>
    </location>
</feature>
<protein>
    <submittedName>
        <fullName evidence="7">OmpA family protein</fullName>
    </submittedName>
</protein>
<comment type="caution">
    <text evidence="7">The sequence shown here is derived from an EMBL/GenBank/DDBJ whole genome shotgun (WGS) entry which is preliminary data.</text>
</comment>
<evidence type="ECO:0000313" key="7">
    <source>
        <dbReference type="EMBL" id="MBN7820184.1"/>
    </source>
</evidence>
<sequence length="210" mass="22332">MRKALIFFTLSALALAGCQTTANNTQKGAAIGAVAGALLGKATGDNAKSRYVWGAAVGALAGAAIGNYMDQQEQEFRDELAGSGVQVYREGDNLRLQLPGNITFATGSAGISQGFNPVLEDVAKVLNKYPKTTLMVEGHTDDVGSAESNQKLSEARANSVKNFLLGQQVDYRRITTVGLGEYQPVVDNSSDANRQRNRRVELKILPLQAG</sequence>
<evidence type="ECO:0000313" key="8">
    <source>
        <dbReference type="Proteomes" id="UP000663992"/>
    </source>
</evidence>
<dbReference type="PRINTS" id="PR01021">
    <property type="entry name" value="OMPADOMAIN"/>
</dbReference>
<dbReference type="InterPro" id="IPR027367">
    <property type="entry name" value="Gly-zipper_YMGG"/>
</dbReference>